<organism evidence="2 3">
    <name type="scientific">Litorilinea aerophila</name>
    <dbReference type="NCBI Taxonomy" id="1204385"/>
    <lineage>
        <taxon>Bacteria</taxon>
        <taxon>Bacillati</taxon>
        <taxon>Chloroflexota</taxon>
        <taxon>Caldilineae</taxon>
        <taxon>Caldilineales</taxon>
        <taxon>Caldilineaceae</taxon>
        <taxon>Litorilinea</taxon>
    </lineage>
</organism>
<evidence type="ECO:0008006" key="4">
    <source>
        <dbReference type="Google" id="ProtNLM"/>
    </source>
</evidence>
<dbReference type="OrthoDB" id="152099at2"/>
<feature type="transmembrane region" description="Helical" evidence="1">
    <location>
        <begin position="209"/>
        <end position="228"/>
    </location>
</feature>
<dbReference type="InParanoid" id="A0A540V918"/>
<reference evidence="2 3" key="1">
    <citation type="submission" date="2019-06" db="EMBL/GenBank/DDBJ databases">
        <title>Genome sequence of Litorilinea aerophila BAA-2444.</title>
        <authorList>
            <person name="Maclea K.S."/>
            <person name="Maurais E.G."/>
            <person name="Iannazzi L.C."/>
        </authorList>
    </citation>
    <scope>NUCLEOTIDE SEQUENCE [LARGE SCALE GENOMIC DNA]</scope>
    <source>
        <strain evidence="2 3">ATCC BAA-2444</strain>
    </source>
</reference>
<evidence type="ECO:0000313" key="3">
    <source>
        <dbReference type="Proteomes" id="UP000317371"/>
    </source>
</evidence>
<dbReference type="AlphaFoldDB" id="A0A540V918"/>
<dbReference type="Proteomes" id="UP000317371">
    <property type="component" value="Unassembled WGS sequence"/>
</dbReference>
<dbReference type="EMBL" id="VIGC01000044">
    <property type="protein sequence ID" value="TQE93267.1"/>
    <property type="molecule type" value="Genomic_DNA"/>
</dbReference>
<sequence length="248" mass="28614">MAVYHPTESRTISRADRLVCGVLRHWLAWLLTPLLIFVTLPFLAPVFMALGWQGLGTAIYTLFIPFCHQLPQRSLFLFGAQPTYTLAEIMQVYPTADPWQLRFFYGTPEMGWKVAWSDRMVSFYFMTPVFGLLYAMLRRWGRSVRPLSVRALLLLLLPLALDGGTHLLSDLMFGISSGGFRDTNAWLAWLTGNAWPGFYAGDHLGTFNWWMRLWTGVLAAWGIAFFTFPRLDRLFAAEVARYCRRQRR</sequence>
<keyword evidence="1" id="KW-0472">Membrane</keyword>
<proteinExistence type="predicted"/>
<keyword evidence="1" id="KW-0812">Transmembrane</keyword>
<feature type="transmembrane region" description="Helical" evidence="1">
    <location>
        <begin position="26"/>
        <end position="52"/>
    </location>
</feature>
<evidence type="ECO:0000313" key="2">
    <source>
        <dbReference type="EMBL" id="TQE93267.1"/>
    </source>
</evidence>
<feature type="transmembrane region" description="Helical" evidence="1">
    <location>
        <begin position="120"/>
        <end position="137"/>
    </location>
</feature>
<name>A0A540V918_9CHLR</name>
<feature type="transmembrane region" description="Helical" evidence="1">
    <location>
        <begin position="149"/>
        <end position="168"/>
    </location>
</feature>
<gene>
    <name evidence="2" type="ORF">FKZ61_22205</name>
</gene>
<accession>A0A540V918</accession>
<comment type="caution">
    <text evidence="2">The sequence shown here is derived from an EMBL/GenBank/DDBJ whole genome shotgun (WGS) entry which is preliminary data.</text>
</comment>
<keyword evidence="3" id="KW-1185">Reference proteome</keyword>
<keyword evidence="1" id="KW-1133">Transmembrane helix</keyword>
<dbReference type="RefSeq" id="WP_141612365.1">
    <property type="nucleotide sequence ID" value="NZ_VIGC02000044.1"/>
</dbReference>
<evidence type="ECO:0000256" key="1">
    <source>
        <dbReference type="SAM" id="Phobius"/>
    </source>
</evidence>
<protein>
    <recommendedName>
        <fullName evidence="4">DUF2085 domain-containing protein</fullName>
    </recommendedName>
</protein>